<organism evidence="1 2">
    <name type="scientific">Desulfonema ishimotonii</name>
    <dbReference type="NCBI Taxonomy" id="45657"/>
    <lineage>
        <taxon>Bacteria</taxon>
        <taxon>Pseudomonadati</taxon>
        <taxon>Thermodesulfobacteriota</taxon>
        <taxon>Desulfobacteria</taxon>
        <taxon>Desulfobacterales</taxon>
        <taxon>Desulfococcaceae</taxon>
        <taxon>Desulfonema</taxon>
    </lineage>
</organism>
<dbReference type="OrthoDB" id="9788989at2"/>
<comment type="caution">
    <text evidence="1">The sequence shown here is derived from an EMBL/GenBank/DDBJ whole genome shotgun (WGS) entry which is preliminary data.</text>
</comment>
<dbReference type="AlphaFoldDB" id="A0A401G3M2"/>
<dbReference type="Pfam" id="PF14385">
    <property type="entry name" value="DUF4416"/>
    <property type="match status" value="1"/>
</dbReference>
<dbReference type="Proteomes" id="UP000288096">
    <property type="component" value="Unassembled WGS sequence"/>
</dbReference>
<reference evidence="2" key="2">
    <citation type="submission" date="2019-01" db="EMBL/GenBank/DDBJ databases">
        <title>Genome sequence of Desulfonema ishimotonii strain Tokyo 01.</title>
        <authorList>
            <person name="Fukui M."/>
        </authorList>
    </citation>
    <scope>NUCLEOTIDE SEQUENCE [LARGE SCALE GENOMIC DNA]</scope>
    <source>
        <strain evidence="2">Tokyo 01</strain>
    </source>
</reference>
<dbReference type="EMBL" id="BEXT01000001">
    <property type="protein sequence ID" value="GBC63842.1"/>
    <property type="molecule type" value="Genomic_DNA"/>
</dbReference>
<name>A0A401G3M2_9BACT</name>
<proteinExistence type="predicted"/>
<protein>
    <submittedName>
        <fullName evidence="1">DUF4416 domain-containing protein</fullName>
    </submittedName>
</protein>
<dbReference type="InterPro" id="IPR025529">
    <property type="entry name" value="DUF4416"/>
</dbReference>
<sequence>MSIPRPPQPAKLITGLFMKDKTLLPPVAEALCGEFGPADLVSAWLPFDYTGYYETEMGTPLFRRMLSFRTLIEQDALPDIKHFTNALEKNYSDAGRRRINIDPGYMILSRFVLATGKNFAHRIYVGRGIYADLTLIYAKGGFQPLPWTYPDYSDQPMTAYLAQVRKRYVNDLDTA</sequence>
<evidence type="ECO:0000313" key="1">
    <source>
        <dbReference type="EMBL" id="GBC63842.1"/>
    </source>
</evidence>
<reference evidence="2" key="1">
    <citation type="submission" date="2017-11" db="EMBL/GenBank/DDBJ databases">
        <authorList>
            <person name="Watanabe M."/>
            <person name="Kojima H."/>
        </authorList>
    </citation>
    <scope>NUCLEOTIDE SEQUENCE [LARGE SCALE GENOMIC DNA]</scope>
    <source>
        <strain evidence="2">Tokyo 01</strain>
    </source>
</reference>
<keyword evidence="2" id="KW-1185">Reference proteome</keyword>
<gene>
    <name evidence="1" type="ORF">DENIS_4841</name>
</gene>
<evidence type="ECO:0000313" key="2">
    <source>
        <dbReference type="Proteomes" id="UP000288096"/>
    </source>
</evidence>
<accession>A0A401G3M2</accession>
<dbReference type="RefSeq" id="WP_124330879.1">
    <property type="nucleotide sequence ID" value="NZ_BEXT01000001.1"/>
</dbReference>